<proteinExistence type="predicted"/>
<organism evidence="1 2">
    <name type="scientific">Actinomadura alba</name>
    <dbReference type="NCBI Taxonomy" id="406431"/>
    <lineage>
        <taxon>Bacteria</taxon>
        <taxon>Bacillati</taxon>
        <taxon>Actinomycetota</taxon>
        <taxon>Actinomycetes</taxon>
        <taxon>Streptosporangiales</taxon>
        <taxon>Thermomonosporaceae</taxon>
        <taxon>Actinomadura</taxon>
    </lineage>
</organism>
<evidence type="ECO:0008006" key="3">
    <source>
        <dbReference type="Google" id="ProtNLM"/>
    </source>
</evidence>
<dbReference type="RefSeq" id="WP_187244478.1">
    <property type="nucleotide sequence ID" value="NZ_BAAAOK010000004.1"/>
</dbReference>
<sequence>MANSPHEALHRIFQEDTSLFARAFNRLLGVALPTPRAVSVLNTDATEIRPLERRIDTVLLAEVETGDQVVIVESQTERDDDKLISWPYYIAYLHAKYECPVTLLVISPKQTTAKWARQPIEIGPATLPCMVVRPFVLSPDNVPAVTDLAQACEDVLFTVFSALTHSRSEQAAAILKVLATALDTIDTDTAGYFAEFTEVGLGDTTARKAWRTLMSTQNYRYVSQLRAEGRAEGKAMAMLNVLDQRGIHVPQTVRDQILSCTDTTVLDGWLNRALTITSIEDLFA</sequence>
<name>A0ABR7LRS6_9ACTN</name>
<dbReference type="EMBL" id="JABVEC010000013">
    <property type="protein sequence ID" value="MBC6467460.1"/>
    <property type="molecule type" value="Genomic_DNA"/>
</dbReference>
<comment type="caution">
    <text evidence="1">The sequence shown here is derived from an EMBL/GenBank/DDBJ whole genome shotgun (WGS) entry which is preliminary data.</text>
</comment>
<protein>
    <recommendedName>
        <fullName evidence="3">Transposase (putative) YhgA-like domain-containing protein</fullName>
    </recommendedName>
</protein>
<accession>A0ABR7LRS6</accession>
<reference evidence="1 2" key="1">
    <citation type="submission" date="2020-06" db="EMBL/GenBank/DDBJ databases">
        <title>Actinomadura xiongansis sp. nov., isolated from soil of Baiyangdian.</title>
        <authorList>
            <person name="Zhang X."/>
        </authorList>
    </citation>
    <scope>NUCLEOTIDE SEQUENCE [LARGE SCALE GENOMIC DNA]</scope>
    <source>
        <strain evidence="1 2">HBUM206468</strain>
    </source>
</reference>
<evidence type="ECO:0000313" key="1">
    <source>
        <dbReference type="EMBL" id="MBC6467460.1"/>
    </source>
</evidence>
<dbReference type="PANTHER" id="PTHR34613">
    <property type="entry name" value="SLL0800 PROTEIN"/>
    <property type="match status" value="1"/>
</dbReference>
<evidence type="ECO:0000313" key="2">
    <source>
        <dbReference type="Proteomes" id="UP000805614"/>
    </source>
</evidence>
<dbReference type="Proteomes" id="UP000805614">
    <property type="component" value="Unassembled WGS sequence"/>
</dbReference>
<gene>
    <name evidence="1" type="ORF">HKK74_18455</name>
</gene>
<dbReference type="PANTHER" id="PTHR34613:SF1">
    <property type="entry name" value="SLL6017 PROTEIN"/>
    <property type="match status" value="1"/>
</dbReference>
<keyword evidence="2" id="KW-1185">Reference proteome</keyword>